<feature type="region of interest" description="Disordered" evidence="5">
    <location>
        <begin position="395"/>
        <end position="415"/>
    </location>
</feature>
<dbReference type="Pfam" id="PF23035">
    <property type="entry name" value="zf-CCCH_UNK-like_4th"/>
    <property type="match status" value="1"/>
</dbReference>
<evidence type="ECO:0000256" key="5">
    <source>
        <dbReference type="SAM" id="MobiDB-lite"/>
    </source>
</evidence>
<evidence type="ECO:0000256" key="1">
    <source>
        <dbReference type="ARBA" id="ARBA00022723"/>
    </source>
</evidence>
<sequence>AIENPELDISTLQGPNALDKERNLMADDPKWQDSVYVLANYKTEQCKKPPRLCRQGYACPQFHNNKDRRRTPRKFKYRSTPCPNVKHGDDWGDPTLCDSGDNCSYCHTRTEQQFHPEIYKSTKCHDVQNAGYCPRGAFCAFAHNDQELNASREEWNTVENGANLAEILSTALPDMPKKDEVKSLQNEKQTVTHEGSGMLNSIPLASAPVSVSRTRSANEAITVGLGSSFSEVVAGHINSTPGPIAKPRSSSVPGGGGNQDLSLGMEATSFFTNESFTSSNAFSGWEDRDSVTKSVDSGVAGNMSTNEDYRTNSSGIYGSFGGLGSIGSPLLTSLRSVGSPMIQRFAQQEVGDNVNALGSALEELAMEDAFGNGLESDRLARDSLAAGLASSVGSSAPVNIPRPGGNSHRILSPPSPPFVARQNSLSYGQSTFSYGSSHVTVGSMSSNHAGSCGSHNVYDQGAMSAYSSSLGNNNNIEVIRLKEELSNYKAKLSAWDAGIAQARLACEAWKREAEDARVRATRAEQQRDDDIDPNSAFLPGDESTIDEEVSVLESDFEDEIPIAKRTRTS</sequence>
<dbReference type="Pfam" id="PF00642">
    <property type="entry name" value="zf-CCCH"/>
    <property type="match status" value="1"/>
</dbReference>
<evidence type="ECO:0000313" key="8">
    <source>
        <dbReference type="Proteomes" id="UP001187531"/>
    </source>
</evidence>
<evidence type="ECO:0000256" key="4">
    <source>
        <dbReference type="PROSITE-ProRule" id="PRU00723"/>
    </source>
</evidence>
<keyword evidence="3 4" id="KW-0862">Zinc</keyword>
<keyword evidence="2 4" id="KW-0863">Zinc-finger</keyword>
<name>A0AA88HUI5_ARTSF</name>
<evidence type="ECO:0000259" key="6">
    <source>
        <dbReference type="PROSITE" id="PS50103"/>
    </source>
</evidence>
<organism evidence="7 8">
    <name type="scientific">Artemia franciscana</name>
    <name type="common">Brine shrimp</name>
    <name type="synonym">Artemia sanfranciscana</name>
    <dbReference type="NCBI Taxonomy" id="6661"/>
    <lineage>
        <taxon>Eukaryota</taxon>
        <taxon>Metazoa</taxon>
        <taxon>Ecdysozoa</taxon>
        <taxon>Arthropoda</taxon>
        <taxon>Crustacea</taxon>
        <taxon>Branchiopoda</taxon>
        <taxon>Anostraca</taxon>
        <taxon>Artemiidae</taxon>
        <taxon>Artemia</taxon>
    </lineage>
</organism>
<dbReference type="PANTHER" id="PTHR14493:SF50">
    <property type="entry name" value="RING FINGER PROTEIN UNKEMPT"/>
    <property type="match status" value="1"/>
</dbReference>
<dbReference type="InterPro" id="IPR000571">
    <property type="entry name" value="Znf_CCCH"/>
</dbReference>
<dbReference type="InterPro" id="IPR057295">
    <property type="entry name" value="UNK_Znf_4"/>
</dbReference>
<dbReference type="PROSITE" id="PS50103">
    <property type="entry name" value="ZF_C3H1"/>
    <property type="match status" value="1"/>
</dbReference>
<feature type="region of interest" description="Disordered" evidence="5">
    <location>
        <begin position="520"/>
        <end position="543"/>
    </location>
</feature>
<dbReference type="SUPFAM" id="SSF90229">
    <property type="entry name" value="CCCH zinc finger"/>
    <property type="match status" value="1"/>
</dbReference>
<dbReference type="GO" id="GO:0008270">
    <property type="term" value="F:zinc ion binding"/>
    <property type="evidence" value="ECO:0007669"/>
    <property type="project" value="UniProtKB-KW"/>
</dbReference>
<feature type="zinc finger region" description="C3H1-type" evidence="4">
    <location>
        <begin position="118"/>
        <end position="146"/>
    </location>
</feature>
<evidence type="ECO:0000256" key="2">
    <source>
        <dbReference type="ARBA" id="ARBA00022771"/>
    </source>
</evidence>
<proteinExistence type="predicted"/>
<dbReference type="Proteomes" id="UP001187531">
    <property type="component" value="Unassembled WGS sequence"/>
</dbReference>
<comment type="caution">
    <text evidence="7">The sequence shown here is derived from an EMBL/GenBank/DDBJ whole genome shotgun (WGS) entry which is preliminary data.</text>
</comment>
<feature type="domain" description="C3H1-type" evidence="6">
    <location>
        <begin position="118"/>
        <end position="146"/>
    </location>
</feature>
<protein>
    <recommendedName>
        <fullName evidence="6">C3H1-type domain-containing protein</fullName>
    </recommendedName>
</protein>
<dbReference type="PANTHER" id="PTHR14493">
    <property type="entry name" value="UNKEMPT FAMILY MEMBER"/>
    <property type="match status" value="1"/>
</dbReference>
<reference evidence="7" key="1">
    <citation type="submission" date="2023-07" db="EMBL/GenBank/DDBJ databases">
        <title>Chromosome-level genome assembly of Artemia franciscana.</title>
        <authorList>
            <person name="Jo E."/>
        </authorList>
    </citation>
    <scope>NUCLEOTIDE SEQUENCE</scope>
    <source>
        <tissue evidence="7">Whole body</tissue>
    </source>
</reference>
<keyword evidence="1 4" id="KW-0479">Metal-binding</keyword>
<dbReference type="EMBL" id="JAVRJZ010000011">
    <property type="protein sequence ID" value="KAK2716494.1"/>
    <property type="molecule type" value="Genomic_DNA"/>
</dbReference>
<dbReference type="InterPro" id="IPR045234">
    <property type="entry name" value="Unkempt-like"/>
</dbReference>
<keyword evidence="8" id="KW-1185">Reference proteome</keyword>
<dbReference type="SMART" id="SM00356">
    <property type="entry name" value="ZnF_C3H1"/>
    <property type="match status" value="3"/>
</dbReference>
<feature type="non-terminal residue" evidence="7">
    <location>
        <position position="569"/>
    </location>
</feature>
<evidence type="ECO:0000313" key="7">
    <source>
        <dbReference type="EMBL" id="KAK2716494.1"/>
    </source>
</evidence>
<dbReference type="Gene3D" id="4.10.1000.10">
    <property type="entry name" value="Zinc finger, CCCH-type"/>
    <property type="match status" value="1"/>
</dbReference>
<evidence type="ECO:0000256" key="3">
    <source>
        <dbReference type="ARBA" id="ARBA00022833"/>
    </source>
</evidence>
<dbReference type="InterPro" id="IPR057296">
    <property type="entry name" value="UNK_Znf_5"/>
</dbReference>
<gene>
    <name evidence="7" type="ORF">QYM36_006847</name>
</gene>
<dbReference type="Pfam" id="PF23261">
    <property type="entry name" value="zf-CCCH_11"/>
    <property type="match status" value="1"/>
</dbReference>
<dbReference type="AlphaFoldDB" id="A0AA88HUI5"/>
<accession>A0AA88HUI5</accession>
<dbReference type="InterPro" id="IPR036855">
    <property type="entry name" value="Znf_CCCH_sf"/>
</dbReference>